<dbReference type="InterPro" id="IPR008579">
    <property type="entry name" value="UGlyAH_Cupin_dom"/>
</dbReference>
<gene>
    <name evidence="2" type="ordered locus">AMIS_36920</name>
</gene>
<evidence type="ECO:0000313" key="2">
    <source>
        <dbReference type="EMBL" id="BAL88912.1"/>
    </source>
</evidence>
<protein>
    <recommendedName>
        <fullName evidence="1">(S)-ureidoglycine aminohydrolase cupin domain-containing protein</fullName>
    </recommendedName>
</protein>
<dbReference type="eggNOG" id="COG3450">
    <property type="taxonomic scope" value="Bacteria"/>
</dbReference>
<sequence length="112" mass="11690">MERVAVFPLAEVLVPHQPADPAVIVSGTPTTGSVSVTGITGVEVGVWEMSSGSVRDVEAEEVFLLLAGHGVIELADGARFAIKAGDLVRLAAGTKTVWHVDEPLRKVYITGA</sequence>
<dbReference type="AlphaFoldDB" id="I0H7C5"/>
<accession>I0H7C5</accession>
<dbReference type="SUPFAM" id="SSF51182">
    <property type="entry name" value="RmlC-like cupins"/>
    <property type="match status" value="1"/>
</dbReference>
<dbReference type="RefSeq" id="WP_014443806.1">
    <property type="nucleotide sequence ID" value="NC_017093.1"/>
</dbReference>
<dbReference type="OrthoDB" id="9799053at2"/>
<keyword evidence="3" id="KW-1185">Reference proteome</keyword>
<evidence type="ECO:0000313" key="3">
    <source>
        <dbReference type="Proteomes" id="UP000007882"/>
    </source>
</evidence>
<evidence type="ECO:0000259" key="1">
    <source>
        <dbReference type="Pfam" id="PF05899"/>
    </source>
</evidence>
<dbReference type="InterPro" id="IPR014710">
    <property type="entry name" value="RmlC-like_jellyroll"/>
</dbReference>
<dbReference type="InterPro" id="IPR011051">
    <property type="entry name" value="RmlC_Cupin_sf"/>
</dbReference>
<organism evidence="2 3">
    <name type="scientific">Actinoplanes missouriensis (strain ATCC 14538 / DSM 43046 / CBS 188.64 / JCM 3121 / NBRC 102363 / NCIMB 12654 / NRRL B-3342 / UNCC 431)</name>
    <dbReference type="NCBI Taxonomy" id="512565"/>
    <lineage>
        <taxon>Bacteria</taxon>
        <taxon>Bacillati</taxon>
        <taxon>Actinomycetota</taxon>
        <taxon>Actinomycetes</taxon>
        <taxon>Micromonosporales</taxon>
        <taxon>Micromonosporaceae</taxon>
        <taxon>Actinoplanes</taxon>
    </lineage>
</organism>
<dbReference type="KEGG" id="ams:AMIS_36920"/>
<dbReference type="STRING" id="512565.AMIS_36920"/>
<dbReference type="Gene3D" id="2.60.120.10">
    <property type="entry name" value="Jelly Rolls"/>
    <property type="match status" value="1"/>
</dbReference>
<dbReference type="EMBL" id="AP012319">
    <property type="protein sequence ID" value="BAL88912.1"/>
    <property type="molecule type" value="Genomic_DNA"/>
</dbReference>
<name>I0H7C5_ACTM4</name>
<feature type="domain" description="(S)-ureidoglycine aminohydrolase cupin" evidence="1">
    <location>
        <begin position="43"/>
        <end position="108"/>
    </location>
</feature>
<dbReference type="PANTHER" id="PTHR40943:SF1">
    <property type="entry name" value="CYTOPLASMIC PROTEIN"/>
    <property type="match status" value="1"/>
</dbReference>
<dbReference type="HOGENOM" id="CLU_147448_0_0_11"/>
<dbReference type="PATRIC" id="fig|512565.3.peg.3683"/>
<proteinExistence type="predicted"/>
<reference evidence="2 3" key="1">
    <citation type="submission" date="2012-02" db="EMBL/GenBank/DDBJ databases">
        <title>Complete genome sequence of Actinoplanes missouriensis 431 (= NBRC 102363).</title>
        <authorList>
            <person name="Ohnishi Y."/>
            <person name="Ishikawa J."/>
            <person name="Sekine M."/>
            <person name="Hosoyama A."/>
            <person name="Harada T."/>
            <person name="Narita H."/>
            <person name="Hata T."/>
            <person name="Konno Y."/>
            <person name="Tutikane K."/>
            <person name="Fujita N."/>
            <person name="Horinouchi S."/>
            <person name="Hayakawa M."/>
        </authorList>
    </citation>
    <scope>NUCLEOTIDE SEQUENCE [LARGE SCALE GENOMIC DNA]</scope>
    <source>
        <strain evidence="3">ATCC 14538 / DSM 43046 / CBS 188.64 / JCM 3121 / NBRC 102363 / NCIMB 12654 / NRRL B-3342 / UNCC 431</strain>
    </source>
</reference>
<dbReference type="PANTHER" id="PTHR40943">
    <property type="entry name" value="CYTOPLASMIC PROTEIN-RELATED"/>
    <property type="match status" value="1"/>
</dbReference>
<dbReference type="Pfam" id="PF05899">
    <property type="entry name" value="Cupin_3"/>
    <property type="match status" value="1"/>
</dbReference>
<dbReference type="Proteomes" id="UP000007882">
    <property type="component" value="Chromosome"/>
</dbReference>